<accession>A0A565BGC8</accession>
<protein>
    <submittedName>
        <fullName evidence="2">Uncharacterized protein</fullName>
    </submittedName>
</protein>
<dbReference type="PANTHER" id="PTHR15922">
    <property type="entry name" value="NEUROBLASTOMA-AMPLIFIED SEQUENCE"/>
    <property type="match status" value="1"/>
</dbReference>
<gene>
    <name evidence="2" type="ORF">ANE_LOCUS10355</name>
</gene>
<sequence>MQSEDTQTGGRSYRSREAFGTLSVQTSERPMEIIKMAITGLTYMLKNLLSVLWLPFFPGWPGMGLRQKMSLRSSSRKTEATLNQALPDQANGSSRLTSTLRSSLRPEGLSSVETPVSCFYKLSASVTAASQAEALLAILEGWEELFEAKKAELLPSNETIEQGNDWTNDDWNDG</sequence>
<dbReference type="AlphaFoldDB" id="A0A565BGC8"/>
<dbReference type="Proteomes" id="UP000489600">
    <property type="component" value="Unassembled WGS sequence"/>
</dbReference>
<keyword evidence="3" id="KW-1185">Reference proteome</keyword>
<evidence type="ECO:0000313" key="3">
    <source>
        <dbReference type="Proteomes" id="UP000489600"/>
    </source>
</evidence>
<dbReference type="PANTHER" id="PTHR15922:SF2">
    <property type="entry name" value="NBAS SUBUNIT OF NRZ TETHERING COMPLEX"/>
    <property type="match status" value="1"/>
</dbReference>
<evidence type="ECO:0000313" key="2">
    <source>
        <dbReference type="EMBL" id="VVA99910.1"/>
    </source>
</evidence>
<dbReference type="GO" id="GO:0006890">
    <property type="term" value="P:retrograde vesicle-mediated transport, Golgi to endoplasmic reticulum"/>
    <property type="evidence" value="ECO:0007669"/>
    <property type="project" value="TreeGrafter"/>
</dbReference>
<comment type="caution">
    <text evidence="2">The sequence shown here is derived from an EMBL/GenBank/DDBJ whole genome shotgun (WGS) entry which is preliminary data.</text>
</comment>
<dbReference type="GO" id="GO:0000149">
    <property type="term" value="F:SNARE binding"/>
    <property type="evidence" value="ECO:0007669"/>
    <property type="project" value="TreeGrafter"/>
</dbReference>
<dbReference type="EMBL" id="CABITT030000003">
    <property type="protein sequence ID" value="VVA99910.1"/>
    <property type="molecule type" value="Genomic_DNA"/>
</dbReference>
<name>A0A565BGC8_9BRAS</name>
<reference evidence="2" key="1">
    <citation type="submission" date="2019-07" db="EMBL/GenBank/DDBJ databases">
        <authorList>
            <person name="Dittberner H."/>
        </authorList>
    </citation>
    <scope>NUCLEOTIDE SEQUENCE [LARGE SCALE GENOMIC DNA]</scope>
</reference>
<proteinExistence type="predicted"/>
<evidence type="ECO:0000256" key="1">
    <source>
        <dbReference type="SAM" id="MobiDB-lite"/>
    </source>
</evidence>
<organism evidence="2 3">
    <name type="scientific">Arabis nemorensis</name>
    <dbReference type="NCBI Taxonomy" id="586526"/>
    <lineage>
        <taxon>Eukaryota</taxon>
        <taxon>Viridiplantae</taxon>
        <taxon>Streptophyta</taxon>
        <taxon>Embryophyta</taxon>
        <taxon>Tracheophyta</taxon>
        <taxon>Spermatophyta</taxon>
        <taxon>Magnoliopsida</taxon>
        <taxon>eudicotyledons</taxon>
        <taxon>Gunneridae</taxon>
        <taxon>Pentapetalae</taxon>
        <taxon>rosids</taxon>
        <taxon>malvids</taxon>
        <taxon>Brassicales</taxon>
        <taxon>Brassicaceae</taxon>
        <taxon>Arabideae</taxon>
        <taxon>Arabis</taxon>
    </lineage>
</organism>
<feature type="region of interest" description="Disordered" evidence="1">
    <location>
        <begin position="1"/>
        <end position="21"/>
    </location>
</feature>
<dbReference type="GO" id="GO:0070939">
    <property type="term" value="C:Dsl1/NZR complex"/>
    <property type="evidence" value="ECO:0007669"/>
    <property type="project" value="TreeGrafter"/>
</dbReference>
<feature type="compositionally biased region" description="Polar residues" evidence="1">
    <location>
        <begin position="1"/>
        <end position="10"/>
    </location>
</feature>